<feature type="compositionally biased region" description="Basic and acidic residues" evidence="1">
    <location>
        <begin position="73"/>
        <end position="90"/>
    </location>
</feature>
<sequence length="138" mass="15558">AEESPFSLKGPNHYRASGASSNLPSNEGRPSSPYVVHQMDQRYQCSPPQQQDAQHKTSGRSMRYSTMESQEQLARRLREIIGKRLPKEDQLQNMKPSHPQTTPPTARSSAGNRGRRPKGSVLLHLATSLQQAHHHERE</sequence>
<evidence type="ECO:0000313" key="3">
    <source>
        <dbReference type="Proteomes" id="UP000801492"/>
    </source>
</evidence>
<proteinExistence type="predicted"/>
<keyword evidence="3" id="KW-1185">Reference proteome</keyword>
<name>A0A8K0G762_IGNLU</name>
<evidence type="ECO:0000313" key="2">
    <source>
        <dbReference type="EMBL" id="KAF2894150.1"/>
    </source>
</evidence>
<feature type="compositionally biased region" description="Polar residues" evidence="1">
    <location>
        <begin position="59"/>
        <end position="72"/>
    </location>
</feature>
<evidence type="ECO:0000256" key="1">
    <source>
        <dbReference type="SAM" id="MobiDB-lite"/>
    </source>
</evidence>
<feature type="compositionally biased region" description="Polar residues" evidence="1">
    <location>
        <begin position="41"/>
        <end position="52"/>
    </location>
</feature>
<comment type="caution">
    <text evidence="2">The sequence shown here is derived from an EMBL/GenBank/DDBJ whole genome shotgun (WGS) entry which is preliminary data.</text>
</comment>
<dbReference type="AlphaFoldDB" id="A0A8K0G762"/>
<feature type="compositionally biased region" description="Polar residues" evidence="1">
    <location>
        <begin position="91"/>
        <end position="111"/>
    </location>
</feature>
<feature type="non-terminal residue" evidence="2">
    <location>
        <position position="138"/>
    </location>
</feature>
<feature type="compositionally biased region" description="Polar residues" evidence="1">
    <location>
        <begin position="18"/>
        <end position="29"/>
    </location>
</feature>
<reference evidence="2" key="1">
    <citation type="submission" date="2019-08" db="EMBL/GenBank/DDBJ databases">
        <title>The genome of the North American firefly Photinus pyralis.</title>
        <authorList>
            <consortium name="Photinus pyralis genome working group"/>
            <person name="Fallon T.R."/>
            <person name="Sander Lower S.E."/>
            <person name="Weng J.-K."/>
        </authorList>
    </citation>
    <scope>NUCLEOTIDE SEQUENCE</scope>
    <source>
        <strain evidence="2">TRF0915ILg1</strain>
        <tissue evidence="2">Whole body</tissue>
    </source>
</reference>
<organism evidence="2 3">
    <name type="scientific">Ignelater luminosus</name>
    <name type="common">Cucubano</name>
    <name type="synonym">Pyrophorus luminosus</name>
    <dbReference type="NCBI Taxonomy" id="2038154"/>
    <lineage>
        <taxon>Eukaryota</taxon>
        <taxon>Metazoa</taxon>
        <taxon>Ecdysozoa</taxon>
        <taxon>Arthropoda</taxon>
        <taxon>Hexapoda</taxon>
        <taxon>Insecta</taxon>
        <taxon>Pterygota</taxon>
        <taxon>Neoptera</taxon>
        <taxon>Endopterygota</taxon>
        <taxon>Coleoptera</taxon>
        <taxon>Polyphaga</taxon>
        <taxon>Elateriformia</taxon>
        <taxon>Elateroidea</taxon>
        <taxon>Elateridae</taxon>
        <taxon>Agrypninae</taxon>
        <taxon>Pyrophorini</taxon>
        <taxon>Ignelater</taxon>
    </lineage>
</organism>
<gene>
    <name evidence="2" type="ORF">ILUMI_12027</name>
</gene>
<dbReference type="Proteomes" id="UP000801492">
    <property type="component" value="Unassembled WGS sequence"/>
</dbReference>
<dbReference type="EMBL" id="VTPC01007280">
    <property type="protein sequence ID" value="KAF2894150.1"/>
    <property type="molecule type" value="Genomic_DNA"/>
</dbReference>
<feature type="region of interest" description="Disordered" evidence="1">
    <location>
        <begin position="1"/>
        <end position="138"/>
    </location>
</feature>
<protein>
    <submittedName>
        <fullName evidence="2">Uncharacterized protein</fullName>
    </submittedName>
</protein>
<accession>A0A8K0G762</accession>